<organism evidence="1 2">
    <name type="scientific">Leersia perrieri</name>
    <dbReference type="NCBI Taxonomy" id="77586"/>
    <lineage>
        <taxon>Eukaryota</taxon>
        <taxon>Viridiplantae</taxon>
        <taxon>Streptophyta</taxon>
        <taxon>Embryophyta</taxon>
        <taxon>Tracheophyta</taxon>
        <taxon>Spermatophyta</taxon>
        <taxon>Magnoliopsida</taxon>
        <taxon>Liliopsida</taxon>
        <taxon>Poales</taxon>
        <taxon>Poaceae</taxon>
        <taxon>BOP clade</taxon>
        <taxon>Oryzoideae</taxon>
        <taxon>Oryzeae</taxon>
        <taxon>Oryzinae</taxon>
        <taxon>Leersia</taxon>
    </lineage>
</organism>
<keyword evidence="2" id="KW-1185">Reference proteome</keyword>
<reference evidence="1 2" key="1">
    <citation type="submission" date="2012-08" db="EMBL/GenBank/DDBJ databases">
        <title>Oryza genome evolution.</title>
        <authorList>
            <person name="Wing R.A."/>
        </authorList>
    </citation>
    <scope>NUCLEOTIDE SEQUENCE</scope>
</reference>
<reference evidence="1" key="3">
    <citation type="submission" date="2015-04" db="UniProtKB">
        <authorList>
            <consortium name="EnsemblPlants"/>
        </authorList>
    </citation>
    <scope>IDENTIFICATION</scope>
</reference>
<evidence type="ECO:0000313" key="2">
    <source>
        <dbReference type="Proteomes" id="UP000032180"/>
    </source>
</evidence>
<dbReference type="HOGENOM" id="CLU_1858129_0_0_1"/>
<sequence length="138" mass="15800">MARATQISEAQNKMRTPIRAWETTPFGYGGSYGLQTSPFYAADFLGIFGLRTKLGPYEPQYIAHTSRIQSLGSGLLLHNALVKHNKDNQQYSAGGKKFFFQYQCDSKLVLSTDRNTDKSHTIVHKKNRWNNYITFWQS</sequence>
<name>A0A0D9XNP3_9ORYZ</name>
<proteinExistence type="predicted"/>
<dbReference type="Proteomes" id="UP000032180">
    <property type="component" value="Chromosome 11"/>
</dbReference>
<evidence type="ECO:0000313" key="1">
    <source>
        <dbReference type="EnsemblPlants" id="LPERR11G01550.1"/>
    </source>
</evidence>
<dbReference type="EnsemblPlants" id="LPERR11G01550.1">
    <property type="protein sequence ID" value="LPERR11G01550.1"/>
    <property type="gene ID" value="LPERR11G01550"/>
</dbReference>
<dbReference type="AlphaFoldDB" id="A0A0D9XNP3"/>
<protein>
    <submittedName>
        <fullName evidence="1">Uncharacterized protein</fullName>
    </submittedName>
</protein>
<accession>A0A0D9XNP3</accession>
<dbReference type="Gramene" id="LPERR11G01550.1">
    <property type="protein sequence ID" value="LPERR11G01550.1"/>
    <property type="gene ID" value="LPERR11G01550"/>
</dbReference>
<reference evidence="2" key="2">
    <citation type="submission" date="2013-12" db="EMBL/GenBank/DDBJ databases">
        <authorList>
            <person name="Yu Y."/>
            <person name="Lee S."/>
            <person name="de Baynast K."/>
            <person name="Wissotski M."/>
            <person name="Liu L."/>
            <person name="Talag J."/>
            <person name="Goicoechea J."/>
            <person name="Angelova A."/>
            <person name="Jetty R."/>
            <person name="Kudrna D."/>
            <person name="Golser W."/>
            <person name="Rivera L."/>
            <person name="Zhang J."/>
            <person name="Wing R."/>
        </authorList>
    </citation>
    <scope>NUCLEOTIDE SEQUENCE</scope>
</reference>